<protein>
    <submittedName>
        <fullName evidence="1">Uncharacterized protein</fullName>
    </submittedName>
</protein>
<geneLocation type="plasmid" evidence="2">
    <name>psfrenxt3c</name>
</geneLocation>
<evidence type="ECO:0000313" key="1">
    <source>
        <dbReference type="EMBL" id="AUX79281.1"/>
    </source>
</evidence>
<accession>A0A2L0HCQ5</accession>
<dbReference type="EMBL" id="CP024310">
    <property type="protein sequence ID" value="AUX79281.1"/>
    <property type="molecule type" value="Genomic_DNA"/>
</dbReference>
<gene>
    <name evidence="1" type="ORF">NXT3_PC00100</name>
</gene>
<reference evidence="1 2" key="1">
    <citation type="submission" date="2017-10" db="EMBL/GenBank/DDBJ databases">
        <title>Analysis of the genome sequences of Rhizobium populations associated to common bean (phaseolus vulgaris).</title>
        <authorList>
            <person name="Bustos P."/>
            <person name="Santamaria R.I."/>
            <person name="Miranda-Sanchez F."/>
            <person name="Perez-Carrascal O."/>
            <person name="Juarez S."/>
            <person name="Lozano L."/>
            <person name="Martinez-Flores I."/>
            <person name="Vinuesa P."/>
            <person name="Martinez-Romero E."/>
            <person name="Cevallos M.A."/>
            <person name="Romero D."/>
            <person name="Davila G."/>
            <person name="Gonzalez V."/>
        </authorList>
    </citation>
    <scope>NUCLEOTIDE SEQUENCE [LARGE SCALE GENOMIC DNA]</scope>
    <source>
        <strain evidence="1 2">NXT3</strain>
        <plasmid evidence="2">Plasmid psfrenxt3c</plasmid>
    </source>
</reference>
<evidence type="ECO:0000313" key="2">
    <source>
        <dbReference type="Proteomes" id="UP000239340"/>
    </source>
</evidence>
<proteinExistence type="predicted"/>
<sequence length="110" mass="11958">MIPCLNPLGASLIECSMMSVAQGLTGKAAFLDAAETALLERSVNNARTTEEHFRDKGTRNQDIKIRRRMSEAIETSDCFSRIARSLAGVSDVTISRRAPVHDGLDEGPPL</sequence>
<dbReference type="Proteomes" id="UP000239340">
    <property type="component" value="Plasmid pSfreNXT3c"/>
</dbReference>
<keyword evidence="1" id="KW-0614">Plasmid</keyword>
<name>A0A2L0HCQ5_RHIFR</name>
<dbReference type="AlphaFoldDB" id="A0A2L0HCQ5"/>
<organism evidence="1 2">
    <name type="scientific">Rhizobium fredii</name>
    <name type="common">Sinorhizobium fredii</name>
    <dbReference type="NCBI Taxonomy" id="380"/>
    <lineage>
        <taxon>Bacteria</taxon>
        <taxon>Pseudomonadati</taxon>
        <taxon>Pseudomonadota</taxon>
        <taxon>Alphaproteobacteria</taxon>
        <taxon>Hyphomicrobiales</taxon>
        <taxon>Rhizobiaceae</taxon>
        <taxon>Sinorhizobium/Ensifer group</taxon>
        <taxon>Sinorhizobium</taxon>
    </lineage>
</organism>